<protein>
    <submittedName>
        <fullName evidence="2">Uncharacterized protein</fullName>
    </submittedName>
</protein>
<keyword evidence="1" id="KW-0472">Membrane</keyword>
<reference evidence="2" key="1">
    <citation type="journal article" date="2020" name="Nature">
        <title>Giant virus diversity and host interactions through global metagenomics.</title>
        <authorList>
            <person name="Schulz F."/>
            <person name="Roux S."/>
            <person name="Paez-Espino D."/>
            <person name="Jungbluth S."/>
            <person name="Walsh D.A."/>
            <person name="Denef V.J."/>
            <person name="McMahon K.D."/>
            <person name="Konstantinidis K.T."/>
            <person name="Eloe-Fadrosh E.A."/>
            <person name="Kyrpides N.C."/>
            <person name="Woyke T."/>
        </authorList>
    </citation>
    <scope>NUCLEOTIDE SEQUENCE</scope>
    <source>
        <strain evidence="2">GVMAG-M-3300020192-26</strain>
    </source>
</reference>
<dbReference type="EMBL" id="MN739360">
    <property type="protein sequence ID" value="QHT00923.1"/>
    <property type="molecule type" value="Genomic_DNA"/>
</dbReference>
<dbReference type="PROSITE" id="PS51257">
    <property type="entry name" value="PROKAR_LIPOPROTEIN"/>
    <property type="match status" value="1"/>
</dbReference>
<accession>A0A6C0C9C0</accession>
<evidence type="ECO:0000256" key="1">
    <source>
        <dbReference type="SAM" id="Phobius"/>
    </source>
</evidence>
<proteinExistence type="predicted"/>
<dbReference type="AlphaFoldDB" id="A0A6C0C9C0"/>
<name>A0A6C0C9C0_9ZZZZ</name>
<evidence type="ECO:0000313" key="2">
    <source>
        <dbReference type="EMBL" id="QHT00923.1"/>
    </source>
</evidence>
<feature type="transmembrane region" description="Helical" evidence="1">
    <location>
        <begin position="12"/>
        <end position="36"/>
    </location>
</feature>
<sequence length="89" mass="10774">MKFYLIIKNFNYQIINIFAQSCLFYSLCYVLIIEHISLMIVLRESYYDHKMEKKRVAFNNIAVLEMILSRIIIVPPSFNCMQCHCQYFF</sequence>
<keyword evidence="1" id="KW-0812">Transmembrane</keyword>
<keyword evidence="1" id="KW-1133">Transmembrane helix</keyword>
<organism evidence="2">
    <name type="scientific">viral metagenome</name>
    <dbReference type="NCBI Taxonomy" id="1070528"/>
    <lineage>
        <taxon>unclassified sequences</taxon>
        <taxon>metagenomes</taxon>
        <taxon>organismal metagenomes</taxon>
    </lineage>
</organism>